<feature type="compositionally biased region" description="Polar residues" evidence="1">
    <location>
        <begin position="144"/>
        <end position="180"/>
    </location>
</feature>
<reference evidence="3 4" key="1">
    <citation type="journal article" date="2014" name="Genome Biol. Evol.">
        <title>The genome of the myxosporean Thelohanellus kitauei shows adaptations to nutrient acquisition within its fish host.</title>
        <authorList>
            <person name="Yang Y."/>
            <person name="Xiong J."/>
            <person name="Zhou Z."/>
            <person name="Huo F."/>
            <person name="Miao W."/>
            <person name="Ran C."/>
            <person name="Liu Y."/>
            <person name="Zhang J."/>
            <person name="Feng J."/>
            <person name="Wang M."/>
            <person name="Wang M."/>
            <person name="Wang L."/>
            <person name="Yao B."/>
        </authorList>
    </citation>
    <scope>NUCLEOTIDE SEQUENCE [LARGE SCALE GENOMIC DNA]</scope>
    <source>
        <strain evidence="3">Wuqing</strain>
    </source>
</reference>
<feature type="compositionally biased region" description="Basic and acidic residues" evidence="1">
    <location>
        <begin position="372"/>
        <end position="385"/>
    </location>
</feature>
<proteinExistence type="predicted"/>
<feature type="compositionally biased region" description="Low complexity" evidence="1">
    <location>
        <begin position="328"/>
        <end position="340"/>
    </location>
</feature>
<feature type="compositionally biased region" description="Polar residues" evidence="1">
    <location>
        <begin position="297"/>
        <end position="327"/>
    </location>
</feature>
<organism evidence="3 4">
    <name type="scientific">Thelohanellus kitauei</name>
    <name type="common">Myxosporean</name>
    <dbReference type="NCBI Taxonomy" id="669202"/>
    <lineage>
        <taxon>Eukaryota</taxon>
        <taxon>Metazoa</taxon>
        <taxon>Cnidaria</taxon>
        <taxon>Myxozoa</taxon>
        <taxon>Myxosporea</taxon>
        <taxon>Bivalvulida</taxon>
        <taxon>Platysporina</taxon>
        <taxon>Myxobolidae</taxon>
        <taxon>Thelohanellus</taxon>
    </lineage>
</organism>
<dbReference type="AlphaFoldDB" id="A0A0C2MKC3"/>
<evidence type="ECO:0000256" key="1">
    <source>
        <dbReference type="SAM" id="MobiDB-lite"/>
    </source>
</evidence>
<dbReference type="EMBL" id="JWZT01004076">
    <property type="protein sequence ID" value="KII64840.1"/>
    <property type="molecule type" value="Genomic_DNA"/>
</dbReference>
<feature type="compositionally biased region" description="Polar residues" evidence="1">
    <location>
        <begin position="420"/>
        <end position="432"/>
    </location>
</feature>
<feature type="compositionally biased region" description="Polar residues" evidence="1">
    <location>
        <begin position="593"/>
        <end position="603"/>
    </location>
</feature>
<feature type="region of interest" description="Disordered" evidence="1">
    <location>
        <begin position="116"/>
        <end position="628"/>
    </location>
</feature>
<dbReference type="InterPro" id="IPR007718">
    <property type="entry name" value="Srp40_C"/>
</dbReference>
<protein>
    <recommendedName>
        <fullName evidence="2">Srp40 C-terminal domain-containing protein</fullName>
    </recommendedName>
</protein>
<comment type="caution">
    <text evidence="3">The sequence shown here is derived from an EMBL/GenBank/DDBJ whole genome shotgun (WGS) entry which is preliminary data.</text>
</comment>
<dbReference type="GO" id="GO:0005730">
    <property type="term" value="C:nucleolus"/>
    <property type="evidence" value="ECO:0007669"/>
    <property type="project" value="UniProtKB-ARBA"/>
</dbReference>
<feature type="compositionally biased region" description="Polar residues" evidence="1">
    <location>
        <begin position="118"/>
        <end position="136"/>
    </location>
</feature>
<feature type="domain" description="Srp40 C-terminal" evidence="2">
    <location>
        <begin position="576"/>
        <end position="645"/>
    </location>
</feature>
<feature type="region of interest" description="Disordered" evidence="1">
    <location>
        <begin position="61"/>
        <end position="104"/>
    </location>
</feature>
<sequence length="649" mass="68891">MKSKDKLIAKGSIVVKKNDTESSSSSSDSDLKDAGLKTNQFLNKPETSIYKNVPLDNKIDFSGQNQSIENLKVPNKKMISNSSSDSDSSSEEENADINKSVSLTGDALKTNACKGVIGSSTVQNLSNSVKSAMTPQKSKDQKTPGKSSSQKLTAPSTGVTTPKSKFATSAALGSTKNLDASSTSDDSSDSDTDSDDRKGKNSNFDADLNKITTKKNPNLSFKATNVSNLSQTPDKPSTILKSQKETPPIIPQLPVNTKESDSSDSDSSSDPKRIKTVIKTFKPADSKPASKTAVNKIASNSFVASQNKKSEPGKSTTLAASSKSLQESVDVSSDSDSSSDTQDGENGKPSPIVQSKKTPTAFKTPASASKLAENKKAEVVPDKKSKISKNSKISKSVSVPQKNSKKLINQPEGDPAPAPQKSQSVLFDTSTGSEDDSKSIGIGESDKKGSVPSKKFKPSVKGGKTEIGAKGQVSVSKTKPLPPGVAVNNEVLGSSSSDSSDEGSEGDQVNNRESNISKSSKTEPTKLEKSSNKTNQDVLTNGGDDTSAIGKPKKRKKGADDTATQDFEPKTDKPSFRRINNNINELPEELRTNEFQPTTSNASGIHASKAFKNVQGKDFKREKGKRKRGSFTLGTIDTSARSFKFNDNE</sequence>
<gene>
    <name evidence="3" type="ORF">RF11_09249</name>
</gene>
<evidence type="ECO:0000259" key="2">
    <source>
        <dbReference type="Pfam" id="PF05022"/>
    </source>
</evidence>
<dbReference type="OMA" id="FTNMEQI"/>
<feature type="compositionally biased region" description="Polar residues" evidence="1">
    <location>
        <begin position="508"/>
        <end position="519"/>
    </location>
</feature>
<name>A0A0C2MKC3_THEKT</name>
<feature type="region of interest" description="Disordered" evidence="1">
    <location>
        <begin position="1"/>
        <end position="48"/>
    </location>
</feature>
<feature type="compositionally biased region" description="Basic and acidic residues" evidence="1">
    <location>
        <begin position="520"/>
        <end position="531"/>
    </location>
</feature>
<accession>A0A0C2MKC3</accession>
<dbReference type="Pfam" id="PF05022">
    <property type="entry name" value="SRP40_C"/>
    <property type="match status" value="1"/>
</dbReference>
<feature type="compositionally biased region" description="Low complexity" evidence="1">
    <location>
        <begin position="388"/>
        <end position="399"/>
    </location>
</feature>
<feature type="compositionally biased region" description="Polar residues" evidence="1">
    <location>
        <begin position="210"/>
        <end position="241"/>
    </location>
</feature>
<evidence type="ECO:0000313" key="3">
    <source>
        <dbReference type="EMBL" id="KII64840.1"/>
    </source>
</evidence>
<dbReference type="Proteomes" id="UP000031668">
    <property type="component" value="Unassembled WGS sequence"/>
</dbReference>
<keyword evidence="4" id="KW-1185">Reference proteome</keyword>
<evidence type="ECO:0000313" key="4">
    <source>
        <dbReference type="Proteomes" id="UP000031668"/>
    </source>
</evidence>
<dbReference type="OrthoDB" id="5599646at2759"/>
<feature type="compositionally biased region" description="Polar residues" evidence="1">
    <location>
        <begin position="37"/>
        <end position="48"/>
    </location>
</feature>